<proteinExistence type="predicted"/>
<dbReference type="InterPro" id="IPR000150">
    <property type="entry name" value="Cof"/>
</dbReference>
<evidence type="ECO:0000313" key="2">
    <source>
        <dbReference type="Proteomes" id="UP000515856"/>
    </source>
</evidence>
<dbReference type="SUPFAM" id="SSF56784">
    <property type="entry name" value="HAD-like"/>
    <property type="match status" value="1"/>
</dbReference>
<dbReference type="RefSeq" id="WP_117452913.1">
    <property type="nucleotide sequence ID" value="NZ_CP060636.1"/>
</dbReference>
<dbReference type="SFLD" id="SFLDS00003">
    <property type="entry name" value="Haloacid_Dehalogenase"/>
    <property type="match status" value="1"/>
</dbReference>
<dbReference type="Pfam" id="PF08282">
    <property type="entry name" value="Hydrolase_3"/>
    <property type="match status" value="1"/>
</dbReference>
<organism evidence="1 2">
    <name type="scientific">[Eubacterium] hominis</name>
    <dbReference type="NCBI Taxonomy" id="2764325"/>
    <lineage>
        <taxon>Bacteria</taxon>
        <taxon>Bacillati</taxon>
        <taxon>Bacillota</taxon>
        <taxon>Erysipelotrichia</taxon>
        <taxon>Erysipelotrichales</taxon>
        <taxon>Erysipelotrichaceae</taxon>
        <taxon>Amedibacillus</taxon>
    </lineage>
</organism>
<dbReference type="InterPro" id="IPR006379">
    <property type="entry name" value="HAD-SF_hydro_IIB"/>
</dbReference>
<dbReference type="Gene3D" id="3.30.1240.10">
    <property type="match status" value="1"/>
</dbReference>
<dbReference type="AlphaFoldDB" id="A0A7G9GP10"/>
<keyword evidence="2" id="KW-1185">Reference proteome</keyword>
<dbReference type="PANTHER" id="PTHR10000">
    <property type="entry name" value="PHOSPHOSERINE PHOSPHATASE"/>
    <property type="match status" value="1"/>
</dbReference>
<dbReference type="NCBIfam" id="TIGR01484">
    <property type="entry name" value="HAD-SF-IIB"/>
    <property type="match status" value="1"/>
</dbReference>
<dbReference type="NCBIfam" id="TIGR00099">
    <property type="entry name" value="Cof-subfamily"/>
    <property type="match status" value="1"/>
</dbReference>
<reference evidence="1 2" key="1">
    <citation type="submission" date="2020-08" db="EMBL/GenBank/DDBJ databases">
        <authorList>
            <person name="Liu C."/>
            <person name="Sun Q."/>
        </authorList>
    </citation>
    <scope>NUCLEOTIDE SEQUENCE [LARGE SCALE GENOMIC DNA]</scope>
    <source>
        <strain evidence="1 2">NSJ-61</strain>
    </source>
</reference>
<keyword evidence="1" id="KW-0378">Hydrolase</keyword>
<evidence type="ECO:0000313" key="1">
    <source>
        <dbReference type="EMBL" id="QNM12542.1"/>
    </source>
</evidence>
<dbReference type="PANTHER" id="PTHR10000:SF53">
    <property type="entry name" value="5-AMINO-6-(5-PHOSPHO-D-RIBITYLAMINO)URACIL PHOSPHATASE YBJI-RELATED"/>
    <property type="match status" value="1"/>
</dbReference>
<dbReference type="InterPro" id="IPR023214">
    <property type="entry name" value="HAD_sf"/>
</dbReference>
<dbReference type="EMBL" id="CP060636">
    <property type="protein sequence ID" value="QNM12542.1"/>
    <property type="molecule type" value="Genomic_DNA"/>
</dbReference>
<name>A0A7G9GP10_9FIRM</name>
<gene>
    <name evidence="1" type="ORF">H9Q80_00870</name>
</gene>
<sequence length="269" mass="31112">MSIKMIVTDLDGTFYHRDLTYDKARFMRLYEKMKQQGIHFVVASGNQYYQLISFFDEIKDELTFVSENGAYIVDQGKELFSTEIKKDTFNNILDVLDHYPSLLTIVCGKESAYTLKNIKDEEYAFYINYFPRLKKEDSLHEIDDQILKFALVANEDFEHVLSQLKQAVDDHISVVSSGHEDIDLIVKGIHKGNAVQMLMKQWHIKPEEVMAFGDAGNDEEMLRIAKYGYVMENGSPDLLAKFHRHAPHHESDGVLEIIEQYFNDPASIL</sequence>
<dbReference type="KEGG" id="ehn:H9Q80_00870"/>
<dbReference type="CDD" id="cd07518">
    <property type="entry name" value="HAD_YbiV-Like"/>
    <property type="match status" value="1"/>
</dbReference>
<dbReference type="GO" id="GO:0000287">
    <property type="term" value="F:magnesium ion binding"/>
    <property type="evidence" value="ECO:0007669"/>
    <property type="project" value="TreeGrafter"/>
</dbReference>
<dbReference type="GO" id="GO:0005829">
    <property type="term" value="C:cytosol"/>
    <property type="evidence" value="ECO:0007669"/>
    <property type="project" value="TreeGrafter"/>
</dbReference>
<dbReference type="Proteomes" id="UP000515856">
    <property type="component" value="Chromosome"/>
</dbReference>
<protein>
    <submittedName>
        <fullName evidence="1">HAD family hydrolase</fullName>
    </submittedName>
</protein>
<dbReference type="SFLD" id="SFLDG01140">
    <property type="entry name" value="C2.B:_Phosphomannomutase_and_P"/>
    <property type="match status" value="1"/>
</dbReference>
<dbReference type="GO" id="GO:0016791">
    <property type="term" value="F:phosphatase activity"/>
    <property type="evidence" value="ECO:0007669"/>
    <property type="project" value="TreeGrafter"/>
</dbReference>
<dbReference type="InterPro" id="IPR036412">
    <property type="entry name" value="HAD-like_sf"/>
</dbReference>
<dbReference type="Gene3D" id="3.40.50.1000">
    <property type="entry name" value="HAD superfamily/HAD-like"/>
    <property type="match status" value="1"/>
</dbReference>
<dbReference type="PROSITE" id="PS01229">
    <property type="entry name" value="COF_2"/>
    <property type="match status" value="1"/>
</dbReference>
<accession>A0A7G9GP10</accession>